<dbReference type="Proteomes" id="UP001501752">
    <property type="component" value="Unassembled WGS sequence"/>
</dbReference>
<keyword evidence="2" id="KW-1185">Reference proteome</keyword>
<sequence>MPVAAPGARKSVREPVRLSCRPGRPMAVPGRSGLAAPSRPVKDLLDATGTDAVFAISPSVGAALTDAHTRDEEPS</sequence>
<proteinExistence type="predicted"/>
<organism evidence="1 2">
    <name type="scientific">Kitasatospora terrestris</name>
    <dbReference type="NCBI Taxonomy" id="258051"/>
    <lineage>
        <taxon>Bacteria</taxon>
        <taxon>Bacillati</taxon>
        <taxon>Actinomycetota</taxon>
        <taxon>Actinomycetes</taxon>
        <taxon>Kitasatosporales</taxon>
        <taxon>Streptomycetaceae</taxon>
        <taxon>Kitasatospora</taxon>
    </lineage>
</organism>
<name>A0ABP9EHZ9_9ACTN</name>
<comment type="caution">
    <text evidence="1">The sequence shown here is derived from an EMBL/GenBank/DDBJ whole genome shotgun (WGS) entry which is preliminary data.</text>
</comment>
<dbReference type="Gene3D" id="3.30.750.24">
    <property type="entry name" value="STAS domain"/>
    <property type="match status" value="1"/>
</dbReference>
<reference evidence="2" key="1">
    <citation type="journal article" date="2019" name="Int. J. Syst. Evol. Microbiol.">
        <title>The Global Catalogue of Microorganisms (GCM) 10K type strain sequencing project: providing services to taxonomists for standard genome sequencing and annotation.</title>
        <authorList>
            <consortium name="The Broad Institute Genomics Platform"/>
            <consortium name="The Broad Institute Genome Sequencing Center for Infectious Disease"/>
            <person name="Wu L."/>
            <person name="Ma J."/>
        </authorList>
    </citation>
    <scope>NUCLEOTIDE SEQUENCE [LARGE SCALE GENOMIC DNA]</scope>
    <source>
        <strain evidence="2">JCM 13006</strain>
    </source>
</reference>
<evidence type="ECO:0000313" key="1">
    <source>
        <dbReference type="EMBL" id="GAA4877470.1"/>
    </source>
</evidence>
<accession>A0ABP9EHZ9</accession>
<dbReference type="EMBL" id="BAABIS010000001">
    <property type="protein sequence ID" value="GAA4877470.1"/>
    <property type="molecule type" value="Genomic_DNA"/>
</dbReference>
<gene>
    <name evidence="1" type="ORF">GCM10023235_66800</name>
</gene>
<evidence type="ECO:0000313" key="2">
    <source>
        <dbReference type="Proteomes" id="UP001501752"/>
    </source>
</evidence>
<dbReference type="InterPro" id="IPR036513">
    <property type="entry name" value="STAS_dom_sf"/>
</dbReference>
<protein>
    <submittedName>
        <fullName evidence="1">Uncharacterized protein</fullName>
    </submittedName>
</protein>